<reference evidence="2 3" key="1">
    <citation type="submission" date="2016-08" db="EMBL/GenBank/DDBJ databases">
        <title>Evolution of the type three secretion system and type three effector repertoires in Xanthomonas.</title>
        <authorList>
            <person name="Merda D."/>
            <person name="Briand M."/>
            <person name="Bosis E."/>
            <person name="Rousseau C."/>
            <person name="Portier P."/>
            <person name="Jacques M.-A."/>
            <person name="Fischer-Le Saux M."/>
        </authorList>
    </citation>
    <scope>NUCLEOTIDE SEQUENCE [LARGE SCALE GENOMIC DNA]</scope>
    <source>
        <strain evidence="2 3">CFBP1976</strain>
    </source>
</reference>
<dbReference type="EMBL" id="MDCE01000009">
    <property type="protein sequence ID" value="PPV07283.1"/>
    <property type="molecule type" value="Genomic_DNA"/>
</dbReference>
<protein>
    <submittedName>
        <fullName evidence="2">Uncharacterized protein</fullName>
    </submittedName>
</protein>
<evidence type="ECO:0000313" key="3">
    <source>
        <dbReference type="Proteomes" id="UP000239710"/>
    </source>
</evidence>
<evidence type="ECO:0000313" key="2">
    <source>
        <dbReference type="EMBL" id="PPV07283.1"/>
    </source>
</evidence>
<proteinExistence type="predicted"/>
<organism evidence="2 3">
    <name type="scientific">Xanthomonas bromi</name>
    <dbReference type="NCBI Taxonomy" id="56449"/>
    <lineage>
        <taxon>Bacteria</taxon>
        <taxon>Pseudomonadati</taxon>
        <taxon>Pseudomonadota</taxon>
        <taxon>Gammaproteobacteria</taxon>
        <taxon>Lysobacterales</taxon>
        <taxon>Lysobacteraceae</taxon>
        <taxon>Xanthomonas</taxon>
    </lineage>
</organism>
<name>A0ABX5BT49_9XANT</name>
<comment type="caution">
    <text evidence="2">The sequence shown here is derived from an EMBL/GenBank/DDBJ whole genome shotgun (WGS) entry which is preliminary data.</text>
</comment>
<sequence>MPPLFQHAVVTAFGQRHVDMPGVVTLGRGQQRRRVAERIVRQCVTCLRQQIGQGIFAAFQCVGAVRRQGQDALIQRQRAVWRAVQTALLLGKRRLRQQGIQPDPARLQRAQPRAHRGDLRLRRFQGGCQRQRTLRCCSIAGRDCSTCLHHCSSAGPREPGTGFSTVAIQRKCGGEQFARTATVGGAELAARQRRIAPLQQLLQTRVRPQPIGQRLAQHHHGQQQTRAQCQHHATERTTAQWRPEAGRSGPARKRRHAAASILGAT</sequence>
<gene>
    <name evidence="2" type="ORF">XbrCFBP1976_07760</name>
</gene>
<evidence type="ECO:0000256" key="1">
    <source>
        <dbReference type="SAM" id="MobiDB-lite"/>
    </source>
</evidence>
<accession>A0ABX5BT49</accession>
<dbReference type="Proteomes" id="UP000239710">
    <property type="component" value="Unassembled WGS sequence"/>
</dbReference>
<feature type="region of interest" description="Disordered" evidence="1">
    <location>
        <begin position="213"/>
        <end position="265"/>
    </location>
</feature>
<keyword evidence="3" id="KW-1185">Reference proteome</keyword>